<dbReference type="GO" id="GO:0006302">
    <property type="term" value="P:double-strand break repair"/>
    <property type="evidence" value="ECO:0007669"/>
    <property type="project" value="InterPro"/>
</dbReference>
<evidence type="ECO:0000259" key="14">
    <source>
        <dbReference type="PROSITE" id="PS51194"/>
    </source>
</evidence>
<dbReference type="FunFam" id="3.40.50.300:FF:000489">
    <property type="entry name" value="Primosome assembly protein PriA"/>
    <property type="match status" value="1"/>
</dbReference>
<dbReference type="InterPro" id="IPR042115">
    <property type="entry name" value="PriA_3primeBD_sf"/>
</dbReference>
<comment type="cofactor">
    <cofactor evidence="12">
        <name>Zn(2+)</name>
        <dbReference type="ChEBI" id="CHEBI:29105"/>
    </cofactor>
    <text evidence="12">Binds 2 zinc ions per subunit.</text>
</comment>
<evidence type="ECO:0000256" key="12">
    <source>
        <dbReference type="HAMAP-Rule" id="MF_00983"/>
    </source>
</evidence>
<sequence>MISTDLSTSKGGNLGQMMLKPIVVQVVFDKPLAQGFDYLWDAEKIGKLPEIGNLVEVPLARSKSVGLVIKVSDHSDFDIKKLKSVNYLAPLPALDPSMLRLINFASQYYVHSLGETILPTIPQMWKKSDEWGQILQKIEVAEKKKAKNKALVTEGLITKDRLNPNQKEALDALIANKEKAGGFRAILLQGQTGSGKTAVFLNWLADILEDESAQVLLLVPEINLTPQLERRVNAYFPEKKMVVLHSGISEKKRGIAWYEAMTGKAKIILGTRLAALTSLPYLSAIVVDEEHDASYKQQDGIRYSARDLAIWRAHDLGIPILLSSATPSLETWMAAQSGRYENIRLDQRAQGAALPKVHLINTRDPQNQYSPGDVGAPKQKSLITKTLALAITKNLEAKKQSLILINRRGFAPVLSCNACNWLSKCTQCSTYTVMHKAGSIGNKALLNCHHCGLVKSIPSFCPDCGNADLKTLGHGTQKLEDAIEEMWPNASVLRVDIDSSRKSKGAEALFQKIHEGHVDIIVGTQMIAKGHDYQNIGLVAVLDADSRLYSADFRAAERLFAQLVQVAGRAGRAGTDGEDGGAIYIETQYPESPVYQYLLHHDVDGFLAFTANEREEAKLPPCSYQALIHAEGKSLEKAIQFLNELKQFLRARGVITKELKIYDPVPKPIMRVAGSERAQLVIESMNRKTLQEALEVIDQHLRHNSQGRISKTSRVRWLIERDPIAI</sequence>
<keyword evidence="10 12" id="KW-0413">Isomerase</keyword>
<evidence type="ECO:0000256" key="7">
    <source>
        <dbReference type="ARBA" id="ARBA00022833"/>
    </source>
</evidence>
<reference evidence="15 16" key="1">
    <citation type="submission" date="2017-11" db="EMBL/GenBank/DDBJ databases">
        <title>Genomic Encyclopedia of Type Strains, Phase III (KMG-III): the genomes of soil and plant-associated and newly described type strains.</title>
        <authorList>
            <person name="Whitman W."/>
        </authorList>
    </citation>
    <scope>NUCLEOTIDE SEQUENCE [LARGE SCALE GENOMIC DNA]</scope>
    <source>
        <strain evidence="15 16">UB-Domo-W1</strain>
    </source>
</reference>
<dbReference type="Pfam" id="PF00271">
    <property type="entry name" value="Helicase_C"/>
    <property type="match status" value="1"/>
</dbReference>
<feature type="binding site" evidence="12">
    <location>
        <position position="428"/>
    </location>
    <ligand>
        <name>Zn(2+)</name>
        <dbReference type="ChEBI" id="CHEBI:29105"/>
        <label>2</label>
    </ligand>
</feature>
<dbReference type="GO" id="GO:1990077">
    <property type="term" value="C:primosome complex"/>
    <property type="evidence" value="ECO:0007669"/>
    <property type="project" value="UniProtKB-UniRule"/>
</dbReference>
<feature type="domain" description="Helicase C-terminal" evidence="14">
    <location>
        <begin position="440"/>
        <end position="617"/>
    </location>
</feature>
<keyword evidence="3 12" id="KW-0479">Metal-binding</keyword>
<dbReference type="InterPro" id="IPR011545">
    <property type="entry name" value="DEAD/DEAH_box_helicase_dom"/>
</dbReference>
<dbReference type="Proteomes" id="UP000229366">
    <property type="component" value="Unassembled WGS sequence"/>
</dbReference>
<evidence type="ECO:0000256" key="5">
    <source>
        <dbReference type="ARBA" id="ARBA00022801"/>
    </source>
</evidence>
<evidence type="ECO:0000313" key="15">
    <source>
        <dbReference type="EMBL" id="PJI80201.1"/>
    </source>
</evidence>
<dbReference type="PANTHER" id="PTHR30580:SF0">
    <property type="entry name" value="PRIMOSOMAL PROTEIN N"/>
    <property type="match status" value="1"/>
</dbReference>
<evidence type="ECO:0000256" key="10">
    <source>
        <dbReference type="ARBA" id="ARBA00023235"/>
    </source>
</evidence>
<protein>
    <recommendedName>
        <fullName evidence="12">Replication restart protein PriA</fullName>
    </recommendedName>
    <alternativeName>
        <fullName evidence="12">ATP-dependent DNA helicase PriA</fullName>
        <ecNumber evidence="12">5.6.2.4</ecNumber>
    </alternativeName>
    <alternativeName>
        <fullName evidence="12">DNA 3'-5' helicase PriA</fullName>
    </alternativeName>
</protein>
<keyword evidence="8 12" id="KW-0067">ATP-binding</keyword>
<evidence type="ECO:0000259" key="13">
    <source>
        <dbReference type="PROSITE" id="PS51192"/>
    </source>
</evidence>
<dbReference type="InterPro" id="IPR005259">
    <property type="entry name" value="PriA"/>
</dbReference>
<dbReference type="AlphaFoldDB" id="A0A2M8VRY5"/>
<feature type="binding site" evidence="12">
    <location>
        <position position="461"/>
    </location>
    <ligand>
        <name>Zn(2+)</name>
        <dbReference type="ChEBI" id="CHEBI:29105"/>
        <label>1</label>
    </ligand>
</feature>
<dbReference type="GO" id="GO:0006270">
    <property type="term" value="P:DNA replication initiation"/>
    <property type="evidence" value="ECO:0007669"/>
    <property type="project" value="TreeGrafter"/>
</dbReference>
<feature type="binding site" evidence="12">
    <location>
        <position position="416"/>
    </location>
    <ligand>
        <name>Zn(2+)</name>
        <dbReference type="ChEBI" id="CHEBI:29105"/>
        <label>1</label>
    </ligand>
</feature>
<keyword evidence="2 12" id="KW-0235">DNA replication</keyword>
<dbReference type="GO" id="GO:0043138">
    <property type="term" value="F:3'-5' DNA helicase activity"/>
    <property type="evidence" value="ECO:0007669"/>
    <property type="project" value="UniProtKB-EC"/>
</dbReference>
<dbReference type="GO" id="GO:0003677">
    <property type="term" value="F:DNA binding"/>
    <property type="evidence" value="ECO:0007669"/>
    <property type="project" value="UniProtKB-UniRule"/>
</dbReference>
<dbReference type="Gene3D" id="3.40.50.300">
    <property type="entry name" value="P-loop containing nucleotide triphosphate hydrolases"/>
    <property type="match status" value="2"/>
</dbReference>
<feature type="domain" description="Helicase ATP-binding" evidence="13">
    <location>
        <begin position="177"/>
        <end position="345"/>
    </location>
</feature>
<gene>
    <name evidence="12" type="primary">priA</name>
    <name evidence="15" type="ORF">B0G85_1198</name>
</gene>
<dbReference type="SMART" id="SM00487">
    <property type="entry name" value="DEXDc"/>
    <property type="match status" value="1"/>
</dbReference>
<dbReference type="SUPFAM" id="SSF52540">
    <property type="entry name" value="P-loop containing nucleoside triphosphate hydrolases"/>
    <property type="match status" value="2"/>
</dbReference>
<proteinExistence type="inferred from homology"/>
<comment type="catalytic activity">
    <reaction evidence="12">
        <text>Couples ATP hydrolysis with the unwinding of duplex DNA by translocating in the 3'-5' direction.</text>
        <dbReference type="EC" id="5.6.2.4"/>
    </reaction>
</comment>
<feature type="binding site" evidence="12">
    <location>
        <position position="419"/>
    </location>
    <ligand>
        <name>Zn(2+)</name>
        <dbReference type="ChEBI" id="CHEBI:29105"/>
        <label>1</label>
    </ligand>
</feature>
<dbReference type="PANTHER" id="PTHR30580">
    <property type="entry name" value="PRIMOSOMAL PROTEIN N"/>
    <property type="match status" value="1"/>
</dbReference>
<dbReference type="Gene3D" id="3.40.1440.60">
    <property type="entry name" value="PriA, 3(prime) DNA-binding domain"/>
    <property type="match status" value="1"/>
</dbReference>
<keyword evidence="6 12" id="KW-0347">Helicase</keyword>
<dbReference type="SMART" id="SM00490">
    <property type="entry name" value="HELICc"/>
    <property type="match status" value="1"/>
</dbReference>
<keyword evidence="5 12" id="KW-0378">Hydrolase</keyword>
<evidence type="ECO:0000256" key="8">
    <source>
        <dbReference type="ARBA" id="ARBA00022840"/>
    </source>
</evidence>
<dbReference type="EMBL" id="PGTX01000002">
    <property type="protein sequence ID" value="PJI80201.1"/>
    <property type="molecule type" value="Genomic_DNA"/>
</dbReference>
<comment type="function">
    <text evidence="12">Initiates the restart of stalled replication forks, which reloads the replicative helicase on sites other than the origin of replication. Recognizes and binds to abandoned replication forks and remodels them to uncover a helicase loading site. Promotes assembly of the primosome at these replication forks.</text>
</comment>
<evidence type="ECO:0000256" key="4">
    <source>
        <dbReference type="ARBA" id="ARBA00022741"/>
    </source>
</evidence>
<keyword evidence="1 12" id="KW-0639">Primosome</keyword>
<evidence type="ECO:0000256" key="6">
    <source>
        <dbReference type="ARBA" id="ARBA00022806"/>
    </source>
</evidence>
<keyword evidence="4 12" id="KW-0547">Nucleotide-binding</keyword>
<dbReference type="InterPro" id="IPR014001">
    <property type="entry name" value="Helicase_ATP-bd"/>
</dbReference>
<dbReference type="InterPro" id="IPR001650">
    <property type="entry name" value="Helicase_C-like"/>
</dbReference>
<dbReference type="GO" id="GO:0006310">
    <property type="term" value="P:DNA recombination"/>
    <property type="evidence" value="ECO:0007669"/>
    <property type="project" value="InterPro"/>
</dbReference>
<feature type="binding site" evidence="12">
    <location>
        <position position="464"/>
    </location>
    <ligand>
        <name>Zn(2+)</name>
        <dbReference type="ChEBI" id="CHEBI:29105"/>
        <label>1</label>
    </ligand>
</feature>
<dbReference type="NCBIfam" id="TIGR00595">
    <property type="entry name" value="priA"/>
    <property type="match status" value="1"/>
</dbReference>
<dbReference type="GO" id="GO:0005524">
    <property type="term" value="F:ATP binding"/>
    <property type="evidence" value="ECO:0007669"/>
    <property type="project" value="UniProtKB-UniRule"/>
</dbReference>
<keyword evidence="9 12" id="KW-0238">DNA-binding</keyword>
<evidence type="ECO:0000256" key="2">
    <source>
        <dbReference type="ARBA" id="ARBA00022705"/>
    </source>
</evidence>
<feature type="binding site" evidence="12">
    <location>
        <position position="451"/>
    </location>
    <ligand>
        <name>Zn(2+)</name>
        <dbReference type="ChEBI" id="CHEBI:29105"/>
        <label>2</label>
    </ligand>
</feature>
<keyword evidence="16" id="KW-1185">Reference proteome</keyword>
<feature type="binding site" evidence="12">
    <location>
        <position position="448"/>
    </location>
    <ligand>
        <name>Zn(2+)</name>
        <dbReference type="ChEBI" id="CHEBI:29105"/>
        <label>2</label>
    </ligand>
</feature>
<feature type="binding site" evidence="12">
    <location>
        <position position="425"/>
    </location>
    <ligand>
        <name>Zn(2+)</name>
        <dbReference type="ChEBI" id="CHEBI:29105"/>
        <label>2</label>
    </ligand>
</feature>
<comment type="similarity">
    <text evidence="12">Belongs to the helicase family. PriA subfamily.</text>
</comment>
<dbReference type="Pfam" id="PF17764">
    <property type="entry name" value="PriA_3primeBD"/>
    <property type="match status" value="1"/>
</dbReference>
<evidence type="ECO:0000256" key="3">
    <source>
        <dbReference type="ARBA" id="ARBA00022723"/>
    </source>
</evidence>
<dbReference type="EC" id="5.6.2.4" evidence="12"/>
<evidence type="ECO:0000256" key="9">
    <source>
        <dbReference type="ARBA" id="ARBA00023125"/>
    </source>
</evidence>
<dbReference type="GO" id="GO:0008270">
    <property type="term" value="F:zinc ion binding"/>
    <property type="evidence" value="ECO:0007669"/>
    <property type="project" value="UniProtKB-UniRule"/>
</dbReference>
<keyword evidence="7 12" id="KW-0862">Zinc</keyword>
<organism evidence="15 16">
    <name type="scientific">Polynucleobacter brandtiae</name>
    <dbReference type="NCBI Taxonomy" id="1938816"/>
    <lineage>
        <taxon>Bacteria</taxon>
        <taxon>Pseudomonadati</taxon>
        <taxon>Pseudomonadota</taxon>
        <taxon>Betaproteobacteria</taxon>
        <taxon>Burkholderiales</taxon>
        <taxon>Burkholderiaceae</taxon>
        <taxon>Polynucleobacter</taxon>
    </lineage>
</organism>
<dbReference type="PROSITE" id="PS51194">
    <property type="entry name" value="HELICASE_CTER"/>
    <property type="match status" value="1"/>
</dbReference>
<dbReference type="HAMAP" id="MF_00983">
    <property type="entry name" value="PriA"/>
    <property type="match status" value="1"/>
</dbReference>
<dbReference type="Pfam" id="PF18074">
    <property type="entry name" value="PriA_C"/>
    <property type="match status" value="1"/>
</dbReference>
<dbReference type="InterPro" id="IPR041222">
    <property type="entry name" value="PriA_3primeBD"/>
</dbReference>
<dbReference type="GO" id="GO:0016887">
    <property type="term" value="F:ATP hydrolysis activity"/>
    <property type="evidence" value="ECO:0007669"/>
    <property type="project" value="RHEA"/>
</dbReference>
<comment type="catalytic activity">
    <reaction evidence="11 12">
        <text>ATP + H2O = ADP + phosphate + H(+)</text>
        <dbReference type="Rhea" id="RHEA:13065"/>
        <dbReference type="ChEBI" id="CHEBI:15377"/>
        <dbReference type="ChEBI" id="CHEBI:15378"/>
        <dbReference type="ChEBI" id="CHEBI:30616"/>
        <dbReference type="ChEBI" id="CHEBI:43474"/>
        <dbReference type="ChEBI" id="CHEBI:456216"/>
        <dbReference type="EC" id="5.6.2.4"/>
    </reaction>
</comment>
<dbReference type="InterPro" id="IPR041236">
    <property type="entry name" value="PriA_C"/>
</dbReference>
<name>A0A2M8VRY5_9BURK</name>
<evidence type="ECO:0000313" key="16">
    <source>
        <dbReference type="Proteomes" id="UP000229366"/>
    </source>
</evidence>
<accession>A0A2M8VRY5</accession>
<dbReference type="InterPro" id="IPR027417">
    <property type="entry name" value="P-loop_NTPase"/>
</dbReference>
<comment type="caution">
    <text evidence="15">The sequence shown here is derived from an EMBL/GenBank/DDBJ whole genome shotgun (WGS) entry which is preliminary data.</text>
</comment>
<dbReference type="PROSITE" id="PS51192">
    <property type="entry name" value="HELICASE_ATP_BIND_1"/>
    <property type="match status" value="1"/>
</dbReference>
<comment type="subunit">
    <text evidence="12">Component of the replication restart primosome.</text>
</comment>
<dbReference type="Pfam" id="PF00270">
    <property type="entry name" value="DEAD"/>
    <property type="match status" value="1"/>
</dbReference>
<dbReference type="GO" id="GO:0006269">
    <property type="term" value="P:DNA replication, synthesis of primer"/>
    <property type="evidence" value="ECO:0007669"/>
    <property type="project" value="UniProtKB-KW"/>
</dbReference>
<evidence type="ECO:0000256" key="1">
    <source>
        <dbReference type="ARBA" id="ARBA00022515"/>
    </source>
</evidence>
<dbReference type="RefSeq" id="WP_232725959.1">
    <property type="nucleotide sequence ID" value="NZ_CBCSBW010000002.1"/>
</dbReference>
<evidence type="ECO:0000256" key="11">
    <source>
        <dbReference type="ARBA" id="ARBA00048988"/>
    </source>
</evidence>